<dbReference type="SUPFAM" id="SSF46785">
    <property type="entry name" value="Winged helix' DNA-binding domain"/>
    <property type="match status" value="1"/>
</dbReference>
<feature type="domain" description="Stn1 C-terminal" evidence="9">
    <location>
        <begin position="213"/>
        <end position="317"/>
    </location>
</feature>
<dbReference type="Gene3D" id="1.10.10.10">
    <property type="entry name" value="Winged helix-like DNA-binding domain superfamily/Winged helix DNA-binding domain"/>
    <property type="match status" value="1"/>
</dbReference>
<keyword evidence="5" id="KW-0779">Telomere</keyword>
<name>A0A9Q1HC44_HOLLE</name>
<evidence type="ECO:0000256" key="1">
    <source>
        <dbReference type="ARBA" id="ARBA00004123"/>
    </source>
</evidence>
<dbReference type="PANTHER" id="PTHR13989:SF33">
    <property type="entry name" value="CST COMPLEX SUBUNIT STN1"/>
    <property type="match status" value="1"/>
</dbReference>
<evidence type="ECO:0000256" key="8">
    <source>
        <dbReference type="ARBA" id="ARBA00030039"/>
    </source>
</evidence>
<sequence>MYGNYQMLDCFSVLNVPTLIPINTNCNIYECDLNMCAIKSASTYPDCQMIPEMQWKIDPMYSSCCNLFIKDILELPLYTGSQENTFMYKNHPIRLVSLMGIVVKVEEKSQFFIYGVSVTSAQSLVDRMERWHLEQLTCLQVGDLIHLRGRLRMYRNAMQISVFSYGKVIDPTHSFEVTHMDSQITKYQRVYDVPFCTNSHLDKAMESRKRPKKSFKEHIHKSKNKNLAPQIVAVLKEAIKNLLHKGLIFKSKRMKGLHYLTLANKQLKKEVCHILKKDCQKKHYLNGCHFLHIYDTVINCDDFQCLTHVALKFAFKLFRARRSDSQFQ</sequence>
<evidence type="ECO:0000313" key="11">
    <source>
        <dbReference type="Proteomes" id="UP001152320"/>
    </source>
</evidence>
<accession>A0A9Q1HC44</accession>
<dbReference type="Pfam" id="PF09170">
    <property type="entry name" value="STN1_2"/>
    <property type="match status" value="1"/>
</dbReference>
<comment type="caution">
    <text evidence="10">The sequence shown here is derived from an EMBL/GenBank/DDBJ whole genome shotgun (WGS) entry which is preliminary data.</text>
</comment>
<dbReference type="GO" id="GO:0005634">
    <property type="term" value="C:nucleus"/>
    <property type="evidence" value="ECO:0007669"/>
    <property type="project" value="UniProtKB-SubCell"/>
</dbReference>
<keyword evidence="7" id="KW-0539">Nucleus</keyword>
<dbReference type="GO" id="GO:0003677">
    <property type="term" value="F:DNA binding"/>
    <property type="evidence" value="ECO:0007669"/>
    <property type="project" value="UniProtKB-KW"/>
</dbReference>
<reference evidence="10" key="1">
    <citation type="submission" date="2021-10" db="EMBL/GenBank/DDBJ databases">
        <title>Tropical sea cucumber genome reveals ecological adaptation and Cuvierian tubules defense mechanism.</title>
        <authorList>
            <person name="Chen T."/>
        </authorList>
    </citation>
    <scope>NUCLEOTIDE SEQUENCE</scope>
    <source>
        <strain evidence="10">Nanhai2018</strain>
        <tissue evidence="10">Muscle</tissue>
    </source>
</reference>
<dbReference type="OrthoDB" id="77828at2759"/>
<dbReference type="InterPro" id="IPR040260">
    <property type="entry name" value="RFA2-like"/>
</dbReference>
<dbReference type="GO" id="GO:0000781">
    <property type="term" value="C:chromosome, telomeric region"/>
    <property type="evidence" value="ECO:0007669"/>
    <property type="project" value="UniProtKB-SubCell"/>
</dbReference>
<evidence type="ECO:0000256" key="5">
    <source>
        <dbReference type="ARBA" id="ARBA00022895"/>
    </source>
</evidence>
<keyword evidence="11" id="KW-1185">Reference proteome</keyword>
<protein>
    <recommendedName>
        <fullName evidence="3">CST complex subunit STN1</fullName>
    </recommendedName>
    <alternativeName>
        <fullName evidence="8">Suppressor of cdc thirteen homolog</fullName>
    </alternativeName>
</protein>
<evidence type="ECO:0000256" key="7">
    <source>
        <dbReference type="ARBA" id="ARBA00023242"/>
    </source>
</evidence>
<evidence type="ECO:0000313" key="10">
    <source>
        <dbReference type="EMBL" id="KAJ8040605.1"/>
    </source>
</evidence>
<evidence type="ECO:0000256" key="6">
    <source>
        <dbReference type="ARBA" id="ARBA00023125"/>
    </source>
</evidence>
<dbReference type="InterPro" id="IPR015253">
    <property type="entry name" value="CST_STN1_C"/>
</dbReference>
<comment type="subcellular location">
    <subcellularLocation>
        <location evidence="2">Chromosome</location>
        <location evidence="2">Telomere</location>
    </subcellularLocation>
    <subcellularLocation>
        <location evidence="1">Nucleus</location>
    </subcellularLocation>
</comment>
<evidence type="ECO:0000256" key="2">
    <source>
        <dbReference type="ARBA" id="ARBA00004574"/>
    </source>
</evidence>
<evidence type="ECO:0000256" key="3">
    <source>
        <dbReference type="ARBA" id="ARBA00017411"/>
    </source>
</evidence>
<dbReference type="Proteomes" id="UP001152320">
    <property type="component" value="Chromosome 6"/>
</dbReference>
<dbReference type="InterPro" id="IPR036388">
    <property type="entry name" value="WH-like_DNA-bd_sf"/>
</dbReference>
<evidence type="ECO:0000256" key="4">
    <source>
        <dbReference type="ARBA" id="ARBA00022454"/>
    </source>
</evidence>
<gene>
    <name evidence="10" type="ORF">HOLleu_14944</name>
</gene>
<dbReference type="Gene3D" id="2.40.50.140">
    <property type="entry name" value="Nucleic acid-binding proteins"/>
    <property type="match status" value="2"/>
</dbReference>
<proteinExistence type="predicted"/>
<keyword evidence="4" id="KW-0158">Chromosome</keyword>
<dbReference type="EMBL" id="JAIZAY010000006">
    <property type="protein sequence ID" value="KAJ8040605.1"/>
    <property type="molecule type" value="Genomic_DNA"/>
</dbReference>
<dbReference type="AlphaFoldDB" id="A0A9Q1HC44"/>
<evidence type="ECO:0000259" key="9">
    <source>
        <dbReference type="Pfam" id="PF09170"/>
    </source>
</evidence>
<keyword evidence="6" id="KW-0238">DNA-binding</keyword>
<organism evidence="10 11">
    <name type="scientific">Holothuria leucospilota</name>
    <name type="common">Black long sea cucumber</name>
    <name type="synonym">Mertensiothuria leucospilota</name>
    <dbReference type="NCBI Taxonomy" id="206669"/>
    <lineage>
        <taxon>Eukaryota</taxon>
        <taxon>Metazoa</taxon>
        <taxon>Echinodermata</taxon>
        <taxon>Eleutherozoa</taxon>
        <taxon>Echinozoa</taxon>
        <taxon>Holothuroidea</taxon>
        <taxon>Aspidochirotacea</taxon>
        <taxon>Aspidochirotida</taxon>
        <taxon>Holothuriidae</taxon>
        <taxon>Holothuria</taxon>
    </lineage>
</organism>
<dbReference type="InterPro" id="IPR036390">
    <property type="entry name" value="WH_DNA-bd_sf"/>
</dbReference>
<dbReference type="PANTHER" id="PTHR13989">
    <property type="entry name" value="REPLICATION PROTEIN A-RELATED"/>
    <property type="match status" value="1"/>
</dbReference>
<dbReference type="InterPro" id="IPR012340">
    <property type="entry name" value="NA-bd_OB-fold"/>
</dbReference>
<dbReference type="SUPFAM" id="SSF50249">
    <property type="entry name" value="Nucleic acid-binding proteins"/>
    <property type="match status" value="1"/>
</dbReference>